<gene>
    <name evidence="1" type="ORF">HAX54_047614</name>
</gene>
<evidence type="ECO:0000313" key="1">
    <source>
        <dbReference type="EMBL" id="MCE3050585.1"/>
    </source>
</evidence>
<proteinExistence type="predicted"/>
<sequence>MPTYTAIAFKSLLEPRVRKSYGKQQLNEINEEEKVVEDTEPPPAPVVVYHRYITEPARFRKLLLARSEKVNEKTDLDLNLEEDLAEENLFEEDEEFLDPRCDALSIGSVNEVKRLDCRSMSTQGSSLMQMKRDSEVKLILFANSPSGLKAKEDGSKDRYGVKPTSSSQGLVLVATQMRFDLCQDSFVFIRDLSCRDNPDIMDSFYRTSNVIKIKIGIGILDLIRSQQKLFLQSPNSMMSVIVLYDGTSDFSLEGSSTNGSTYGPNVESELRA</sequence>
<keyword evidence="2" id="KW-1185">Reference proteome</keyword>
<accession>A0ABS8WM62</accession>
<evidence type="ECO:0000313" key="2">
    <source>
        <dbReference type="Proteomes" id="UP000823775"/>
    </source>
</evidence>
<dbReference type="Proteomes" id="UP000823775">
    <property type="component" value="Unassembled WGS sequence"/>
</dbReference>
<organism evidence="1 2">
    <name type="scientific">Datura stramonium</name>
    <name type="common">Jimsonweed</name>
    <name type="synonym">Common thornapple</name>
    <dbReference type="NCBI Taxonomy" id="4076"/>
    <lineage>
        <taxon>Eukaryota</taxon>
        <taxon>Viridiplantae</taxon>
        <taxon>Streptophyta</taxon>
        <taxon>Embryophyta</taxon>
        <taxon>Tracheophyta</taxon>
        <taxon>Spermatophyta</taxon>
        <taxon>Magnoliopsida</taxon>
        <taxon>eudicotyledons</taxon>
        <taxon>Gunneridae</taxon>
        <taxon>Pentapetalae</taxon>
        <taxon>asterids</taxon>
        <taxon>lamiids</taxon>
        <taxon>Solanales</taxon>
        <taxon>Solanaceae</taxon>
        <taxon>Solanoideae</taxon>
        <taxon>Datureae</taxon>
        <taxon>Datura</taxon>
    </lineage>
</organism>
<dbReference type="EMBL" id="JACEIK010007717">
    <property type="protein sequence ID" value="MCE3050585.1"/>
    <property type="molecule type" value="Genomic_DNA"/>
</dbReference>
<reference evidence="1 2" key="1">
    <citation type="journal article" date="2021" name="BMC Genomics">
        <title>Datura genome reveals duplications of psychoactive alkaloid biosynthetic genes and high mutation rate following tissue culture.</title>
        <authorList>
            <person name="Rajewski A."/>
            <person name="Carter-House D."/>
            <person name="Stajich J."/>
            <person name="Litt A."/>
        </authorList>
    </citation>
    <scope>NUCLEOTIDE SEQUENCE [LARGE SCALE GENOMIC DNA]</scope>
    <source>
        <strain evidence="1">AR-01</strain>
    </source>
</reference>
<protein>
    <submittedName>
        <fullName evidence="1">Uncharacterized protein</fullName>
    </submittedName>
</protein>
<name>A0ABS8WM62_DATST</name>
<comment type="caution">
    <text evidence="1">The sequence shown here is derived from an EMBL/GenBank/DDBJ whole genome shotgun (WGS) entry which is preliminary data.</text>
</comment>